<evidence type="ECO:0000259" key="6">
    <source>
        <dbReference type="Pfam" id="PF00155"/>
    </source>
</evidence>
<feature type="region of interest" description="Disordered" evidence="5">
    <location>
        <begin position="247"/>
        <end position="305"/>
    </location>
</feature>
<evidence type="ECO:0000256" key="4">
    <source>
        <dbReference type="ARBA" id="ARBA00022898"/>
    </source>
</evidence>
<dbReference type="Gene3D" id="3.40.640.10">
    <property type="entry name" value="Type I PLP-dependent aspartate aminotransferase-like (Major domain)"/>
    <property type="match status" value="1"/>
</dbReference>
<evidence type="ECO:0000256" key="1">
    <source>
        <dbReference type="ARBA" id="ARBA00001933"/>
    </source>
</evidence>
<dbReference type="GO" id="GO:0008483">
    <property type="term" value="F:transaminase activity"/>
    <property type="evidence" value="ECO:0007669"/>
    <property type="project" value="UniProtKB-KW"/>
</dbReference>
<name>A0A250X177_9CHLO</name>
<dbReference type="AlphaFoldDB" id="A0A250X177"/>
<organism evidence="7 8">
    <name type="scientific">Chlamydomonas eustigma</name>
    <dbReference type="NCBI Taxonomy" id="1157962"/>
    <lineage>
        <taxon>Eukaryota</taxon>
        <taxon>Viridiplantae</taxon>
        <taxon>Chlorophyta</taxon>
        <taxon>core chlorophytes</taxon>
        <taxon>Chlorophyceae</taxon>
        <taxon>CS clade</taxon>
        <taxon>Chlamydomonadales</taxon>
        <taxon>Chlamydomonadaceae</taxon>
        <taxon>Chlamydomonas</taxon>
    </lineage>
</organism>
<feature type="compositionally biased region" description="Basic and acidic residues" evidence="5">
    <location>
        <begin position="250"/>
        <end position="264"/>
    </location>
</feature>
<dbReference type="InterPro" id="IPR015424">
    <property type="entry name" value="PyrdxlP-dep_Trfase"/>
</dbReference>
<comment type="cofactor">
    <cofactor evidence="1">
        <name>pyridoxal 5'-phosphate</name>
        <dbReference type="ChEBI" id="CHEBI:597326"/>
    </cofactor>
</comment>
<evidence type="ECO:0000256" key="5">
    <source>
        <dbReference type="SAM" id="MobiDB-lite"/>
    </source>
</evidence>
<dbReference type="Proteomes" id="UP000232323">
    <property type="component" value="Unassembled WGS sequence"/>
</dbReference>
<dbReference type="GO" id="GO:0030170">
    <property type="term" value="F:pyridoxal phosphate binding"/>
    <property type="evidence" value="ECO:0007669"/>
    <property type="project" value="InterPro"/>
</dbReference>
<keyword evidence="8" id="KW-1185">Reference proteome</keyword>
<dbReference type="CDD" id="cd00609">
    <property type="entry name" value="AAT_like"/>
    <property type="match status" value="1"/>
</dbReference>
<evidence type="ECO:0000256" key="2">
    <source>
        <dbReference type="ARBA" id="ARBA00022576"/>
    </source>
</evidence>
<dbReference type="EMBL" id="BEGY01000020">
    <property type="protein sequence ID" value="GAX76831.1"/>
    <property type="molecule type" value="Genomic_DNA"/>
</dbReference>
<evidence type="ECO:0000313" key="7">
    <source>
        <dbReference type="EMBL" id="GAX76831.1"/>
    </source>
</evidence>
<reference evidence="7 8" key="1">
    <citation type="submission" date="2017-08" db="EMBL/GenBank/DDBJ databases">
        <title>Acidophilic green algal genome provides insights into adaptation to an acidic environment.</title>
        <authorList>
            <person name="Hirooka S."/>
            <person name="Hirose Y."/>
            <person name="Kanesaki Y."/>
            <person name="Higuchi S."/>
            <person name="Fujiwara T."/>
            <person name="Onuma R."/>
            <person name="Era A."/>
            <person name="Ohbayashi R."/>
            <person name="Uzuka A."/>
            <person name="Nozaki H."/>
            <person name="Yoshikawa H."/>
            <person name="Miyagishima S.Y."/>
        </authorList>
    </citation>
    <scope>NUCLEOTIDE SEQUENCE [LARGE SCALE GENOMIC DNA]</scope>
    <source>
        <strain evidence="7 8">NIES-2499</strain>
    </source>
</reference>
<dbReference type="Pfam" id="PF00155">
    <property type="entry name" value="Aminotran_1_2"/>
    <property type="match status" value="1"/>
</dbReference>
<dbReference type="SUPFAM" id="SSF53383">
    <property type="entry name" value="PLP-dependent transferases"/>
    <property type="match status" value="1"/>
</dbReference>
<dbReference type="PANTHER" id="PTHR42790:SF19">
    <property type="entry name" value="KYNURENINE_ALPHA-AMINOADIPATE AMINOTRANSFERASE, MITOCHONDRIAL"/>
    <property type="match status" value="1"/>
</dbReference>
<gene>
    <name evidence="7" type="ORF">CEUSTIGMA_g4277.t1</name>
</gene>
<dbReference type="InterPro" id="IPR015421">
    <property type="entry name" value="PyrdxlP-dep_Trfase_major"/>
</dbReference>
<accession>A0A250X177</accession>
<feature type="compositionally biased region" description="Polar residues" evidence="5">
    <location>
        <begin position="281"/>
        <end position="292"/>
    </location>
</feature>
<dbReference type="InterPro" id="IPR050859">
    <property type="entry name" value="Class-I_PLP-dep_aminotransf"/>
</dbReference>
<protein>
    <recommendedName>
        <fullName evidence="6">Aminotransferase class I/classII large domain-containing protein</fullName>
    </recommendedName>
</protein>
<dbReference type="OrthoDB" id="691673at2759"/>
<dbReference type="PANTHER" id="PTHR42790">
    <property type="entry name" value="AMINOTRANSFERASE"/>
    <property type="match status" value="1"/>
</dbReference>
<keyword evidence="3" id="KW-0808">Transferase</keyword>
<sequence length="414" mass="45760">MRTTVDYDTLWSLEGKALLPPSLASFVQQFAGKEDLIRMHVGLPASETFPFLGFSANARRCDELVAISEPGSVSAAQQYSFGPGYPELLKWASNLVMRCHAPSVPYEIVMTAGAVHAISNIVSVLADRGDTIVIDEYAYVHVTECVLLPKGINLLPICMDSHGMLPNHLDQQLSKARLEASAAGRKPPKLLYTVPSGHNPTGLIMTVERKHKLYEVCQKHDVLIIEDDAYYWLQFYQQQKQQYVTATGAHVEDESRREQDHNEGRSSPSVQSHMVVESDRFTTATTSCSSLPGPSERPALDMTSDTPGLSQLPSSFLSMDTDSRVIRVDTLSKLMGPGYRLGWVTCAPKLASKLAMSVQGNCVGPSSLSMVLLESLVRTWGETTFEDFVRDTQRLYQRRGEVAFKAATQQSLRV</sequence>
<keyword evidence="4" id="KW-0663">Pyridoxal phosphate</keyword>
<proteinExistence type="predicted"/>
<evidence type="ECO:0000313" key="8">
    <source>
        <dbReference type="Proteomes" id="UP000232323"/>
    </source>
</evidence>
<dbReference type="GO" id="GO:1901605">
    <property type="term" value="P:alpha-amino acid metabolic process"/>
    <property type="evidence" value="ECO:0007669"/>
    <property type="project" value="TreeGrafter"/>
</dbReference>
<dbReference type="InterPro" id="IPR004839">
    <property type="entry name" value="Aminotransferase_I/II_large"/>
</dbReference>
<keyword evidence="2" id="KW-0032">Aminotransferase</keyword>
<dbReference type="STRING" id="1157962.A0A250X177"/>
<comment type="caution">
    <text evidence="7">The sequence shown here is derived from an EMBL/GenBank/DDBJ whole genome shotgun (WGS) entry which is preliminary data.</text>
</comment>
<feature type="domain" description="Aminotransferase class I/classII large" evidence="6">
    <location>
        <begin position="78"/>
        <end position="235"/>
    </location>
</feature>
<evidence type="ECO:0000256" key="3">
    <source>
        <dbReference type="ARBA" id="ARBA00022679"/>
    </source>
</evidence>